<organism evidence="2">
    <name type="scientific">Dipodfec virus RodF1_59</name>
    <dbReference type="NCBI Taxonomy" id="2929304"/>
    <lineage>
        <taxon>Viruses</taxon>
        <taxon>Monodnaviria</taxon>
        <taxon>Sangervirae</taxon>
        <taxon>Phixviricota</taxon>
        <taxon>Malgrandaviricetes</taxon>
        <taxon>Petitvirales</taxon>
        <taxon>Microviridae</taxon>
    </lineage>
</organism>
<dbReference type="Pfam" id="PF23343">
    <property type="entry name" value="REP_ORF2-G2P"/>
    <property type="match status" value="1"/>
</dbReference>
<evidence type="ECO:0000313" key="2">
    <source>
        <dbReference type="EMBL" id="UPW41953.1"/>
    </source>
</evidence>
<protein>
    <submittedName>
        <fullName evidence="2">Replication initiator protein</fullName>
    </submittedName>
</protein>
<evidence type="ECO:0000259" key="1">
    <source>
        <dbReference type="Pfam" id="PF23343"/>
    </source>
</evidence>
<dbReference type="EMBL" id="OM869700">
    <property type="protein sequence ID" value="UPW41953.1"/>
    <property type="molecule type" value="Genomic_DNA"/>
</dbReference>
<proteinExistence type="predicted"/>
<feature type="domain" description="Replication-associated protein ORF2/G2P" evidence="1">
    <location>
        <begin position="70"/>
        <end position="203"/>
    </location>
</feature>
<dbReference type="InterPro" id="IPR056906">
    <property type="entry name" value="ORF2/G2P_dom"/>
</dbReference>
<name>A0A976R8X5_9VIRU</name>
<reference evidence="2" key="1">
    <citation type="submission" date="2022-02" db="EMBL/GenBank/DDBJ databases">
        <title>Towards deciphering the DNA virus diversity associated with rodent species in the families Cricetidae and Heteromyidae.</title>
        <authorList>
            <person name="Lund M."/>
            <person name="Larsen B.B."/>
            <person name="Gryseels S."/>
            <person name="Kraberger S."/>
            <person name="Rowsey D.M."/>
            <person name="Steger L."/>
            <person name="Yule K.M."/>
            <person name="Upham N.S."/>
            <person name="Worobey M."/>
            <person name="Van Doorslaer K."/>
            <person name="Varsani A."/>
        </authorList>
    </citation>
    <scope>NUCLEOTIDE SEQUENCE</scope>
    <source>
        <strain evidence="2">NeonRodF1_59</strain>
    </source>
</reference>
<accession>A0A976R8X5</accession>
<sequence length="326" mass="37847">MPCYHPITAYNISQETGKFELVFSVNKAMEHGFPRPISLPCQKCIGCRLDYSRQWANRCILELQYHKSSYFVTLTYDDEHLPRTYSADPQTGEIISPVATLVKSDFQKFMKRLRFNTGQKVRFMAAGEYGSNTCRPHYHAIIFGLQLDDLVEYKHSRLGYQYYNSETITKCWSDSSGQPIGFAVVGAVTWDTCAYVARYVMKKAMGPTPLFSCEGANLAPEFSLMSRRPGLARQYYDDHPELWEYDKINISTPSGGRSFYPPRYYERLFDIDNPDASLERRLKKAHFAMKLPSQKTRLTDISYLDILKKEEDFRTKRLKSLRRDLI</sequence>